<feature type="compositionally biased region" description="Basic residues" evidence="8">
    <location>
        <begin position="11"/>
        <end position="20"/>
    </location>
</feature>
<evidence type="ECO:0000256" key="5">
    <source>
        <dbReference type="ARBA" id="ARBA00023010"/>
    </source>
</evidence>
<feature type="transmembrane region" description="Helical" evidence="7">
    <location>
        <begin position="189"/>
        <end position="216"/>
    </location>
</feature>
<protein>
    <recommendedName>
        <fullName evidence="7">Sec-independent protein translocase protein TatC</fullName>
    </recommendedName>
</protein>
<feature type="transmembrane region" description="Helical" evidence="7">
    <location>
        <begin position="228"/>
        <end position="245"/>
    </location>
</feature>
<feature type="transmembrane region" description="Helical" evidence="7">
    <location>
        <begin position="40"/>
        <end position="58"/>
    </location>
</feature>
<keyword evidence="3 7" id="KW-0653">Protein transport</keyword>
<dbReference type="GO" id="GO:0033281">
    <property type="term" value="C:TAT protein transport complex"/>
    <property type="evidence" value="ECO:0007669"/>
    <property type="project" value="UniProtKB-UniRule"/>
</dbReference>
<keyword evidence="10" id="KW-1185">Reference proteome</keyword>
<evidence type="ECO:0000256" key="3">
    <source>
        <dbReference type="ARBA" id="ARBA00022927"/>
    </source>
</evidence>
<proteinExistence type="inferred from homology"/>
<comment type="similarity">
    <text evidence="7">Belongs to the TatC family.</text>
</comment>
<keyword evidence="7" id="KW-1003">Cell membrane</keyword>
<feature type="transmembrane region" description="Helical" evidence="7">
    <location>
        <begin position="143"/>
        <end position="169"/>
    </location>
</feature>
<organism evidence="9 10">
    <name type="scientific">Corynebacterium epidermidicanis</name>
    <dbReference type="NCBI Taxonomy" id="1050174"/>
    <lineage>
        <taxon>Bacteria</taxon>
        <taxon>Bacillati</taxon>
        <taxon>Actinomycetota</taxon>
        <taxon>Actinomycetes</taxon>
        <taxon>Mycobacteriales</taxon>
        <taxon>Corynebacteriaceae</taxon>
        <taxon>Corynebacterium</taxon>
    </lineage>
</organism>
<dbReference type="STRING" id="1050174.CEPID_06360"/>
<comment type="subunit">
    <text evidence="7">The Tat system comprises two distinct complexes: a TatABC complex, containing multiple copies of TatA, TatB and TatC subunits, and a separate TatA complex, containing only TatA subunits. Substrates initially bind to the TatABC complex, which probably triggers association of the separate TatA complex to form the active translocon.</text>
</comment>
<dbReference type="PRINTS" id="PR01840">
    <property type="entry name" value="TATCFAMILY"/>
</dbReference>
<dbReference type="PATRIC" id="fig|1050174.4.peg.1285"/>
<dbReference type="HAMAP" id="MF_00902">
    <property type="entry name" value="TatC"/>
    <property type="match status" value="1"/>
</dbReference>
<keyword evidence="6 7" id="KW-0472">Membrane</keyword>
<dbReference type="KEGG" id="cei:CEPID_06360"/>
<evidence type="ECO:0000256" key="6">
    <source>
        <dbReference type="ARBA" id="ARBA00023136"/>
    </source>
</evidence>
<dbReference type="PANTHER" id="PTHR30371">
    <property type="entry name" value="SEC-INDEPENDENT PROTEIN TRANSLOCASE PROTEIN TATC"/>
    <property type="match status" value="1"/>
</dbReference>
<feature type="compositionally biased region" description="Polar residues" evidence="8">
    <location>
        <begin position="1"/>
        <end position="10"/>
    </location>
</feature>
<dbReference type="RefSeq" id="WP_407921617.1">
    <property type="nucleotide sequence ID" value="NZ_CP011541.1"/>
</dbReference>
<dbReference type="NCBIfam" id="TIGR00945">
    <property type="entry name" value="tatC"/>
    <property type="match status" value="1"/>
</dbReference>
<feature type="region of interest" description="Disordered" evidence="8">
    <location>
        <begin position="1"/>
        <end position="27"/>
    </location>
</feature>
<sequence>MPPGSNSSSIKQKRRATRRPKNPDGSMSLVEHIQELRRRLIISLLALAVGTVAGFLWYQHSFFGVTSLGEILRGPYCSLPIERRADFSHDGSCKLLATAPFEMFMLRLKVGALAGTVFASPVWLAQIWGFITPGLMKNERRWTFAFVSIAVLLFVSGAFLAYFVVSYGLDVLLSIGDNAQVAALNGQQYYSFLLALLLIFGVSFEVPLVIAMLNIAGVLEYEAVKDKRRIIILALFAFAAFMTPGQDPVSMVALAVALSLLVELALQFTRINDKRRAKNRPDWLDVDDDAATPLSTVPGGADAPAPVERPAPINPTPEPFGSSAVQPSGPVAPTPSSFIRGNAELGDLGEKPTSAFDDVL</sequence>
<gene>
    <name evidence="7 9" type="primary">tatC</name>
    <name evidence="9" type="ORF">CEPID_06360</name>
</gene>
<dbReference type="GO" id="GO:0043953">
    <property type="term" value="P:protein transport by the Tat complex"/>
    <property type="evidence" value="ECO:0007669"/>
    <property type="project" value="UniProtKB-UniRule"/>
</dbReference>
<evidence type="ECO:0000313" key="9">
    <source>
        <dbReference type="EMBL" id="AKK03132.1"/>
    </source>
</evidence>
<evidence type="ECO:0000256" key="8">
    <source>
        <dbReference type="SAM" id="MobiDB-lite"/>
    </source>
</evidence>
<dbReference type="GO" id="GO:0065002">
    <property type="term" value="P:intracellular protein transmembrane transport"/>
    <property type="evidence" value="ECO:0007669"/>
    <property type="project" value="TreeGrafter"/>
</dbReference>
<feature type="transmembrane region" description="Helical" evidence="7">
    <location>
        <begin position="251"/>
        <end position="269"/>
    </location>
</feature>
<keyword evidence="2 7" id="KW-0812">Transmembrane</keyword>
<evidence type="ECO:0000256" key="7">
    <source>
        <dbReference type="HAMAP-Rule" id="MF_00902"/>
    </source>
</evidence>
<evidence type="ECO:0000256" key="1">
    <source>
        <dbReference type="ARBA" id="ARBA00004141"/>
    </source>
</evidence>
<dbReference type="AlphaFoldDB" id="A0A0G3GWD4"/>
<comment type="function">
    <text evidence="7">Part of the twin-arginine translocation (Tat) system that transports large folded proteins containing a characteristic twin-arginine motif in their signal peptide across membranes. Together with TatB, TatC is part of a receptor directly interacting with Tat signal peptides.</text>
</comment>
<feature type="transmembrane region" description="Helical" evidence="7">
    <location>
        <begin position="110"/>
        <end position="131"/>
    </location>
</feature>
<dbReference type="InterPro" id="IPR002033">
    <property type="entry name" value="TatC"/>
</dbReference>
<dbReference type="Pfam" id="PF00902">
    <property type="entry name" value="TatC"/>
    <property type="match status" value="1"/>
</dbReference>
<dbReference type="PANTHER" id="PTHR30371:SF0">
    <property type="entry name" value="SEC-INDEPENDENT PROTEIN TRANSLOCASE PROTEIN TATC, CHLOROPLASTIC-RELATED"/>
    <property type="match status" value="1"/>
</dbReference>
<accession>A0A0G3GWD4</accession>
<dbReference type="PROSITE" id="PS01218">
    <property type="entry name" value="TATC"/>
    <property type="match status" value="1"/>
</dbReference>
<comment type="subcellular location">
    <subcellularLocation>
        <location evidence="7">Cell membrane</location>
        <topology evidence="7">Multi-pass membrane protein</topology>
    </subcellularLocation>
    <subcellularLocation>
        <location evidence="1">Membrane</location>
        <topology evidence="1">Multi-pass membrane protein</topology>
    </subcellularLocation>
</comment>
<dbReference type="GO" id="GO:0009977">
    <property type="term" value="F:proton motive force dependent protein transmembrane transporter activity"/>
    <property type="evidence" value="ECO:0007669"/>
    <property type="project" value="TreeGrafter"/>
</dbReference>
<keyword evidence="5 7" id="KW-0811">Translocation</keyword>
<dbReference type="Proteomes" id="UP000035368">
    <property type="component" value="Chromosome"/>
</dbReference>
<dbReference type="EMBL" id="CP011541">
    <property type="protein sequence ID" value="AKK03132.1"/>
    <property type="molecule type" value="Genomic_DNA"/>
</dbReference>
<evidence type="ECO:0000256" key="4">
    <source>
        <dbReference type="ARBA" id="ARBA00022989"/>
    </source>
</evidence>
<dbReference type="InterPro" id="IPR019820">
    <property type="entry name" value="Sec-indep_translocase_CS"/>
</dbReference>
<keyword evidence="7" id="KW-0813">Transport</keyword>
<name>A0A0G3GWD4_9CORY</name>
<evidence type="ECO:0000313" key="10">
    <source>
        <dbReference type="Proteomes" id="UP000035368"/>
    </source>
</evidence>
<feature type="compositionally biased region" description="Pro residues" evidence="8">
    <location>
        <begin position="307"/>
        <end position="318"/>
    </location>
</feature>
<reference evidence="9 10" key="1">
    <citation type="submission" date="2015-05" db="EMBL/GenBank/DDBJ databases">
        <title>Complete genome sequence of Corynebacterium epidermidicanis DSM 45586, isolated from the skin of a dog suffering from pruritus.</title>
        <authorList>
            <person name="Ruckert C."/>
            <person name="Albersmeier A."/>
            <person name="Winkler A."/>
            <person name="Tauch A."/>
        </authorList>
    </citation>
    <scope>NUCLEOTIDE SEQUENCE [LARGE SCALE GENOMIC DNA]</scope>
    <source>
        <strain evidence="9 10">DSM 45586</strain>
    </source>
</reference>
<feature type="region of interest" description="Disordered" evidence="8">
    <location>
        <begin position="282"/>
        <end position="360"/>
    </location>
</feature>
<evidence type="ECO:0000256" key="2">
    <source>
        <dbReference type="ARBA" id="ARBA00022692"/>
    </source>
</evidence>
<keyword evidence="4 7" id="KW-1133">Transmembrane helix</keyword>